<dbReference type="EMBL" id="CP000804">
    <property type="protein sequence ID" value="ABU60026.1"/>
    <property type="molecule type" value="Genomic_DNA"/>
</dbReference>
<dbReference type="InterPro" id="IPR036388">
    <property type="entry name" value="WH-like_DNA-bd_sf"/>
</dbReference>
<sequence length="321" mass="35490">MEGIHQVHLPLPFPLRIVNTYLIRDGEGWTVIDTGLNYAPGQAAWHEAFARHGVDPRMIKRIVLTHAHPDHYGMAGWLQALSDAPVALSAGEAAFARAQWHADSHAHDATATFFGAHGMPPDLMTTVADDITHLRMMTHPVPSVVTYLPVGEPLLIGERLFTPIATPGHSDDHLVFYCAEERLLICGDAVLIKITPNVGLWGWSRGNPLAQFLASLDRLAELDVALALPGHGPLITRFHERLDELRVHHVERLEAMEHAIGAGATAYEVCTAVFPLQELTSHQMRFAMAETLAHLEYLATQGRVEQIEHADGTRSWRRCAL</sequence>
<accession>A7NR30</accession>
<proteinExistence type="predicted"/>
<dbReference type="PANTHER" id="PTHR23131">
    <property type="entry name" value="ENDORIBONUCLEASE LACTB2"/>
    <property type="match status" value="1"/>
</dbReference>
<dbReference type="RefSeq" id="WP_012122449.1">
    <property type="nucleotide sequence ID" value="NC_009767.1"/>
</dbReference>
<feature type="domain" description="Metallo-beta-lactamase" evidence="1">
    <location>
        <begin position="17"/>
        <end position="231"/>
    </location>
</feature>
<dbReference type="InterPro" id="IPR036866">
    <property type="entry name" value="RibonucZ/Hydroxyglut_hydro"/>
</dbReference>
<dbReference type="Gene3D" id="3.60.15.10">
    <property type="entry name" value="Ribonuclease Z/Hydroxyacylglutathione hydrolase-like"/>
    <property type="match status" value="1"/>
</dbReference>
<name>A7NR30_ROSCS</name>
<gene>
    <name evidence="2" type="ordered locus">Rcas_3993</name>
</gene>
<dbReference type="OrthoDB" id="9761531at2"/>
<dbReference type="Pfam" id="PF00753">
    <property type="entry name" value="Lactamase_B"/>
    <property type="match status" value="1"/>
</dbReference>
<protein>
    <submittedName>
        <fullName evidence="2">Beta-lactamase domain protein</fullName>
    </submittedName>
</protein>
<dbReference type="PANTHER" id="PTHR23131:SF4">
    <property type="entry name" value="METALLO-BETA-LACTAMASE SUPERFAMILY POTEIN"/>
    <property type="match status" value="1"/>
</dbReference>
<dbReference type="SUPFAM" id="SSF56281">
    <property type="entry name" value="Metallo-hydrolase/oxidoreductase"/>
    <property type="match status" value="1"/>
</dbReference>
<dbReference type="KEGG" id="rca:Rcas_3993"/>
<dbReference type="Proteomes" id="UP000000263">
    <property type="component" value="Chromosome"/>
</dbReference>
<evidence type="ECO:0000259" key="1">
    <source>
        <dbReference type="SMART" id="SM00849"/>
    </source>
</evidence>
<evidence type="ECO:0000313" key="3">
    <source>
        <dbReference type="Proteomes" id="UP000000263"/>
    </source>
</evidence>
<dbReference type="SMART" id="SM00849">
    <property type="entry name" value="Lactamase_B"/>
    <property type="match status" value="1"/>
</dbReference>
<dbReference type="Gene3D" id="1.10.10.10">
    <property type="entry name" value="Winged helix-like DNA-binding domain superfamily/Winged helix DNA-binding domain"/>
    <property type="match status" value="1"/>
</dbReference>
<dbReference type="Pfam" id="PF21221">
    <property type="entry name" value="B_lactamase-like_C"/>
    <property type="match status" value="1"/>
</dbReference>
<organism evidence="2 3">
    <name type="scientific">Roseiflexus castenholzii (strain DSM 13941 / HLO8)</name>
    <dbReference type="NCBI Taxonomy" id="383372"/>
    <lineage>
        <taxon>Bacteria</taxon>
        <taxon>Bacillati</taxon>
        <taxon>Chloroflexota</taxon>
        <taxon>Chloroflexia</taxon>
        <taxon>Chloroflexales</taxon>
        <taxon>Roseiflexineae</taxon>
        <taxon>Roseiflexaceae</taxon>
        <taxon>Roseiflexus</taxon>
    </lineage>
</organism>
<dbReference type="STRING" id="383372.Rcas_3993"/>
<dbReference type="AlphaFoldDB" id="A7NR30"/>
<keyword evidence="3" id="KW-1185">Reference proteome</keyword>
<dbReference type="InterPro" id="IPR048933">
    <property type="entry name" value="B_lactamase-like_C"/>
</dbReference>
<dbReference type="CDD" id="cd07725">
    <property type="entry name" value="TTHA1429-like_MBL-fold"/>
    <property type="match status" value="1"/>
</dbReference>
<dbReference type="InterPro" id="IPR001279">
    <property type="entry name" value="Metallo-B-lactamas"/>
</dbReference>
<dbReference type="eggNOG" id="COG0491">
    <property type="taxonomic scope" value="Bacteria"/>
</dbReference>
<evidence type="ECO:0000313" key="2">
    <source>
        <dbReference type="EMBL" id="ABU60026.1"/>
    </source>
</evidence>
<dbReference type="HOGENOM" id="CLU_048478_0_2_0"/>
<dbReference type="InterPro" id="IPR050662">
    <property type="entry name" value="Sec-metab_biosynth-thioest"/>
</dbReference>
<reference evidence="2 3" key="1">
    <citation type="submission" date="2007-08" db="EMBL/GenBank/DDBJ databases">
        <title>Complete sequence of Roseiflexus castenholzii DSM 13941.</title>
        <authorList>
            <consortium name="US DOE Joint Genome Institute"/>
            <person name="Copeland A."/>
            <person name="Lucas S."/>
            <person name="Lapidus A."/>
            <person name="Barry K."/>
            <person name="Glavina del Rio T."/>
            <person name="Dalin E."/>
            <person name="Tice H."/>
            <person name="Pitluck S."/>
            <person name="Thompson L.S."/>
            <person name="Brettin T."/>
            <person name="Bruce D."/>
            <person name="Detter J.C."/>
            <person name="Han C."/>
            <person name="Tapia R."/>
            <person name="Schmutz J."/>
            <person name="Larimer F."/>
            <person name="Land M."/>
            <person name="Hauser L."/>
            <person name="Kyrpides N."/>
            <person name="Mikhailova N."/>
            <person name="Bryant D.A."/>
            <person name="Hanada S."/>
            <person name="Tsukatani Y."/>
            <person name="Richardson P."/>
        </authorList>
    </citation>
    <scope>NUCLEOTIDE SEQUENCE [LARGE SCALE GENOMIC DNA]</scope>
    <source>
        <strain evidence="3">DSM 13941 / HLO8</strain>
    </source>
</reference>